<evidence type="ECO:0000313" key="2">
    <source>
        <dbReference type="WBParaSite" id="SVE_1588200.1"/>
    </source>
</evidence>
<reference evidence="1" key="1">
    <citation type="submission" date="2014-07" db="EMBL/GenBank/DDBJ databases">
        <authorList>
            <person name="Martin A.A"/>
            <person name="De Silva N."/>
        </authorList>
    </citation>
    <scope>NUCLEOTIDE SEQUENCE</scope>
</reference>
<protein>
    <submittedName>
        <fullName evidence="2">Uncharacterized protein</fullName>
    </submittedName>
</protein>
<proteinExistence type="predicted"/>
<name>A0A0K0FU70_STRVS</name>
<organism evidence="1 2">
    <name type="scientific">Strongyloides venezuelensis</name>
    <name type="common">Threadworm</name>
    <dbReference type="NCBI Taxonomy" id="75913"/>
    <lineage>
        <taxon>Eukaryota</taxon>
        <taxon>Metazoa</taxon>
        <taxon>Ecdysozoa</taxon>
        <taxon>Nematoda</taxon>
        <taxon>Chromadorea</taxon>
        <taxon>Rhabditida</taxon>
        <taxon>Tylenchina</taxon>
        <taxon>Panagrolaimomorpha</taxon>
        <taxon>Strongyloidoidea</taxon>
        <taxon>Strongyloididae</taxon>
        <taxon>Strongyloides</taxon>
    </lineage>
</organism>
<dbReference type="WBParaSite" id="SVE_1588200.1">
    <property type="protein sequence ID" value="SVE_1588200.1"/>
    <property type="gene ID" value="SVE_1588200"/>
</dbReference>
<reference evidence="2" key="2">
    <citation type="submission" date="2015-08" db="UniProtKB">
        <authorList>
            <consortium name="WormBaseParasite"/>
        </authorList>
    </citation>
    <scope>IDENTIFICATION</scope>
</reference>
<sequence>MKMTKDETSLSPDFLNMLPGYRRRDIEGILNDTRYSWDERRDRINNYLKTYIPYDTIKSYSKILSDKLKRQFEEDFQKTRSYLDKIFREKFNFLKFKDGLFPSFDVEFSEKDFERMPGKKYVRDEIYTGPYDRSINQLINTNVDGSNAIISLNRGIDRIPAGGFRGVYRPYRYCIPIC</sequence>
<evidence type="ECO:0000313" key="1">
    <source>
        <dbReference type="Proteomes" id="UP000035680"/>
    </source>
</evidence>
<dbReference type="AlphaFoldDB" id="A0A0K0FU70"/>
<accession>A0A0K0FU70</accession>
<dbReference type="Proteomes" id="UP000035680">
    <property type="component" value="Unassembled WGS sequence"/>
</dbReference>
<keyword evidence="1" id="KW-1185">Reference proteome</keyword>